<dbReference type="Pfam" id="PF02397">
    <property type="entry name" value="Bac_transf"/>
    <property type="match status" value="1"/>
</dbReference>
<evidence type="ECO:0000256" key="6">
    <source>
        <dbReference type="ARBA" id="ARBA00023136"/>
    </source>
</evidence>
<feature type="domain" description="Bacterial sugar transferase" evidence="8">
    <location>
        <begin position="278"/>
        <end position="461"/>
    </location>
</feature>
<feature type="transmembrane region" description="Helical" evidence="7">
    <location>
        <begin position="45"/>
        <end position="67"/>
    </location>
</feature>
<keyword evidence="4 7" id="KW-0812">Transmembrane</keyword>
<dbReference type="EMBL" id="BPUB01000001">
    <property type="protein sequence ID" value="GJG58664.1"/>
    <property type="molecule type" value="Genomic_DNA"/>
</dbReference>
<sequence length="468" mass="54315">MKNNNPNLIVQWAVGVIDFLLMNVLIYLLLKFDDSAASTVLTKKLLIVIFNFSMLIAQYFYHTIILIRKLHIGKVAENVAKLTVTQSILGFVIIKGFFNYQGLFRTFVIYTTTLFVVLLISRLFERAVLKSYRSRGGNSRSVILIGNDPANLQVYDELVSDPTTGYKILGYYSNGVFENGPEDLVKLGDIDHDLFGLLDKEDPKRHICDDIFCSLSHNEYERIIKIMKYCDRIGIHFFYMPRTFGYYRLQLKPEMIGDLTVMSNYSEPLLNPTNKFIKRSFDIVLSSFACICLLPLIPIIAIIIKIQSPGPIFFKQKRTGLDGNSFMCYKFRSMHVNKNADKAQATKDDPRKFAFGNFMRKANIDELPQFFNVLKGDMSIVGPRPHMLYHTDKYSSLISKYMVRHFCRPGITGLAQVTGFRGETKELWQMEERVRRDIWYIEHWSFWLDIRIIIMTFVSIFKHDSHAY</sequence>
<dbReference type="InterPro" id="IPR017473">
    <property type="entry name" value="Undecaprenyl-P_gluc_Ptfrase"/>
</dbReference>
<dbReference type="NCBIfam" id="TIGR03025">
    <property type="entry name" value="EPS_sugtrans"/>
    <property type="match status" value="1"/>
</dbReference>
<dbReference type="InterPro" id="IPR017475">
    <property type="entry name" value="EPS_sugar_tfrase"/>
</dbReference>
<name>A0A9R1C9U5_9BACT</name>
<feature type="transmembrane region" description="Helical" evidence="7">
    <location>
        <begin position="12"/>
        <end position="30"/>
    </location>
</feature>
<dbReference type="Pfam" id="PF13727">
    <property type="entry name" value="CoA_binding_3"/>
    <property type="match status" value="1"/>
</dbReference>
<evidence type="ECO:0000313" key="9">
    <source>
        <dbReference type="EMBL" id="GJG58664.1"/>
    </source>
</evidence>
<protein>
    <submittedName>
        <fullName evidence="9">Undecaprenyl-phosphate glucose phosphotransferase</fullName>
    </submittedName>
</protein>
<dbReference type="NCBIfam" id="TIGR03023">
    <property type="entry name" value="WcaJ_sugtrans"/>
    <property type="match status" value="1"/>
</dbReference>
<dbReference type="GO" id="GO:0016780">
    <property type="term" value="F:phosphotransferase activity, for other substituted phosphate groups"/>
    <property type="evidence" value="ECO:0007669"/>
    <property type="project" value="TreeGrafter"/>
</dbReference>
<dbReference type="Proteomes" id="UP000825483">
    <property type="component" value="Unassembled WGS sequence"/>
</dbReference>
<comment type="subcellular location">
    <subcellularLocation>
        <location evidence="1">Membrane</location>
        <topology evidence="1">Multi-pass membrane protein</topology>
    </subcellularLocation>
</comment>
<accession>A0A9R1C9U5</accession>
<evidence type="ECO:0000256" key="7">
    <source>
        <dbReference type="SAM" id="Phobius"/>
    </source>
</evidence>
<dbReference type="AlphaFoldDB" id="A0A9R1C9U5"/>
<evidence type="ECO:0000256" key="5">
    <source>
        <dbReference type="ARBA" id="ARBA00022989"/>
    </source>
</evidence>
<dbReference type="InterPro" id="IPR003362">
    <property type="entry name" value="Bact_transf"/>
</dbReference>
<dbReference type="GO" id="GO:0016020">
    <property type="term" value="C:membrane"/>
    <property type="evidence" value="ECO:0007669"/>
    <property type="project" value="UniProtKB-SubCell"/>
</dbReference>
<keyword evidence="6 7" id="KW-0472">Membrane</keyword>
<feature type="transmembrane region" description="Helical" evidence="7">
    <location>
        <begin position="104"/>
        <end position="124"/>
    </location>
</feature>
<feature type="transmembrane region" description="Helical" evidence="7">
    <location>
        <begin position="283"/>
        <end position="304"/>
    </location>
</feature>
<gene>
    <name evidence="9" type="ORF">PRLR5076_15150</name>
</gene>
<reference evidence="9" key="1">
    <citation type="journal article" date="2022" name="Int. J. Syst. Evol. Microbiol.">
        <title>Prevotella lacticifex sp. nov., isolated from the rumen of cows.</title>
        <authorList>
            <person name="Shinkai T."/>
            <person name="Ikeyama N."/>
            <person name="Kumagai M."/>
            <person name="Ohmori H."/>
            <person name="Sakamoto M."/>
            <person name="Ohkuma M."/>
            <person name="Mitsumori M."/>
        </authorList>
    </citation>
    <scope>NUCLEOTIDE SEQUENCE</scope>
    <source>
        <strain evidence="9">R5076</strain>
    </source>
</reference>
<keyword evidence="3" id="KW-0808">Transferase</keyword>
<keyword evidence="10" id="KW-1185">Reference proteome</keyword>
<evidence type="ECO:0000313" key="10">
    <source>
        <dbReference type="Proteomes" id="UP000825483"/>
    </source>
</evidence>
<dbReference type="PANTHER" id="PTHR30576">
    <property type="entry name" value="COLANIC BIOSYNTHESIS UDP-GLUCOSE LIPID CARRIER TRANSFERASE"/>
    <property type="match status" value="1"/>
</dbReference>
<evidence type="ECO:0000256" key="2">
    <source>
        <dbReference type="ARBA" id="ARBA00006464"/>
    </source>
</evidence>
<evidence type="ECO:0000256" key="3">
    <source>
        <dbReference type="ARBA" id="ARBA00022679"/>
    </source>
</evidence>
<keyword evidence="5 7" id="KW-1133">Transmembrane helix</keyword>
<evidence type="ECO:0000259" key="8">
    <source>
        <dbReference type="Pfam" id="PF02397"/>
    </source>
</evidence>
<dbReference type="RefSeq" id="WP_223929141.1">
    <property type="nucleotide sequence ID" value="NZ_BPTU01000001.1"/>
</dbReference>
<evidence type="ECO:0000256" key="1">
    <source>
        <dbReference type="ARBA" id="ARBA00004141"/>
    </source>
</evidence>
<dbReference type="PANTHER" id="PTHR30576:SF0">
    <property type="entry name" value="UNDECAPRENYL-PHOSPHATE N-ACETYLGALACTOSAMINYL 1-PHOSPHATE TRANSFERASE-RELATED"/>
    <property type="match status" value="1"/>
</dbReference>
<comment type="caution">
    <text evidence="9">The sequence shown here is derived from an EMBL/GenBank/DDBJ whole genome shotgun (WGS) entry which is preliminary data.</text>
</comment>
<proteinExistence type="inferred from homology"/>
<dbReference type="GeneID" id="72467302"/>
<comment type="similarity">
    <text evidence="2">Belongs to the bacterial sugar transferase family.</text>
</comment>
<evidence type="ECO:0000256" key="4">
    <source>
        <dbReference type="ARBA" id="ARBA00022692"/>
    </source>
</evidence>
<organism evidence="9 10">
    <name type="scientific">Prevotella lacticifex</name>
    <dbReference type="NCBI Taxonomy" id="2854755"/>
    <lineage>
        <taxon>Bacteria</taxon>
        <taxon>Pseudomonadati</taxon>
        <taxon>Bacteroidota</taxon>
        <taxon>Bacteroidia</taxon>
        <taxon>Bacteroidales</taxon>
        <taxon>Prevotellaceae</taxon>
        <taxon>Prevotella</taxon>
    </lineage>
</organism>